<gene>
    <name evidence="3" type="ORF">SAMN06295920_11468</name>
</gene>
<evidence type="ECO:0000313" key="3">
    <source>
        <dbReference type="EMBL" id="SKC07342.1"/>
    </source>
</evidence>
<name>A0A1T5GG30_9SPHN</name>
<dbReference type="Proteomes" id="UP000189818">
    <property type="component" value="Unassembled WGS sequence"/>
</dbReference>
<dbReference type="EMBL" id="FUYM01000014">
    <property type="protein sequence ID" value="SKC07342.1"/>
    <property type="molecule type" value="Genomic_DNA"/>
</dbReference>
<evidence type="ECO:0008006" key="5">
    <source>
        <dbReference type="Google" id="ProtNLM"/>
    </source>
</evidence>
<evidence type="ECO:0000256" key="1">
    <source>
        <dbReference type="SAM" id="MobiDB-lite"/>
    </source>
</evidence>
<keyword evidence="2" id="KW-0732">Signal</keyword>
<accession>A0A1T5GG30</accession>
<dbReference type="PROSITE" id="PS51257">
    <property type="entry name" value="PROKAR_LIPOPROTEIN"/>
    <property type="match status" value="1"/>
</dbReference>
<proteinExistence type="predicted"/>
<keyword evidence="4" id="KW-1185">Reference proteome</keyword>
<feature type="compositionally biased region" description="Low complexity" evidence="1">
    <location>
        <begin position="60"/>
        <end position="77"/>
    </location>
</feature>
<feature type="region of interest" description="Disordered" evidence="1">
    <location>
        <begin position="51"/>
        <end position="91"/>
    </location>
</feature>
<protein>
    <recommendedName>
        <fullName evidence="5">Secreted protein</fullName>
    </recommendedName>
</protein>
<evidence type="ECO:0000313" key="4">
    <source>
        <dbReference type="Proteomes" id="UP000189818"/>
    </source>
</evidence>
<feature type="signal peptide" evidence="2">
    <location>
        <begin position="1"/>
        <end position="22"/>
    </location>
</feature>
<organism evidence="3 4">
    <name type="scientific">Rhizorhabdus histidinilytica</name>
    <dbReference type="NCBI Taxonomy" id="439228"/>
    <lineage>
        <taxon>Bacteria</taxon>
        <taxon>Pseudomonadati</taxon>
        <taxon>Pseudomonadota</taxon>
        <taxon>Alphaproteobacteria</taxon>
        <taxon>Sphingomonadales</taxon>
        <taxon>Sphingomonadaceae</taxon>
        <taxon>Rhizorhabdus</taxon>
    </lineage>
</organism>
<feature type="compositionally biased region" description="Polar residues" evidence="1">
    <location>
        <begin position="78"/>
        <end position="91"/>
    </location>
</feature>
<dbReference type="AlphaFoldDB" id="A0A1T5GG30"/>
<evidence type="ECO:0000256" key="2">
    <source>
        <dbReference type="SAM" id="SignalP"/>
    </source>
</evidence>
<dbReference type="STRING" id="439228.SAMN06295920_11468"/>
<sequence length="91" mass="9344">MIPRRYVIGCAVLLLAACGHSAADNAADQLENAAEQSDPAAASVLDNAAESIRDREPVSAGAEAQNALQAAGNAQAQTPTGNQQARPRQHP</sequence>
<reference evidence="4" key="1">
    <citation type="submission" date="2017-02" db="EMBL/GenBank/DDBJ databases">
        <authorList>
            <person name="Varghese N."/>
            <person name="Submissions S."/>
        </authorList>
    </citation>
    <scope>NUCLEOTIDE SEQUENCE [LARGE SCALE GENOMIC DNA]</scope>
    <source>
        <strain evidence="4">UM2</strain>
    </source>
</reference>
<dbReference type="RefSeq" id="WP_079650577.1">
    <property type="nucleotide sequence ID" value="NZ_FUYM01000014.1"/>
</dbReference>
<feature type="chain" id="PRO_5012888483" description="Secreted protein" evidence="2">
    <location>
        <begin position="23"/>
        <end position="91"/>
    </location>
</feature>